<dbReference type="AlphaFoldDB" id="A0A376YDE2"/>
<dbReference type="Gene3D" id="3.40.830.10">
    <property type="entry name" value="LigB-like"/>
    <property type="match status" value="1"/>
</dbReference>
<organism evidence="3 4">
    <name type="scientific">Escherichia coli</name>
    <dbReference type="NCBI Taxonomy" id="562"/>
    <lineage>
        <taxon>Bacteria</taxon>
        <taxon>Pseudomonadati</taxon>
        <taxon>Pseudomonadota</taxon>
        <taxon>Gammaproteobacteria</taxon>
        <taxon>Enterobacterales</taxon>
        <taxon>Enterobacteriaceae</taxon>
        <taxon>Escherichia</taxon>
    </lineage>
</organism>
<accession>A0A376YDE2</accession>
<dbReference type="SUPFAM" id="SSF53213">
    <property type="entry name" value="LigB-like"/>
    <property type="match status" value="1"/>
</dbReference>
<evidence type="ECO:0000313" key="4">
    <source>
        <dbReference type="Proteomes" id="UP000254785"/>
    </source>
</evidence>
<name>A0A376YDE2_ECOLX</name>
<gene>
    <name evidence="3" type="primary">mhpB_2</name>
    <name evidence="3" type="ORF">NCTC9117_04849</name>
</gene>
<proteinExistence type="predicted"/>
<dbReference type="InterPro" id="IPR004183">
    <property type="entry name" value="Xdiol_dOase_suB"/>
</dbReference>
<keyword evidence="3" id="KW-0223">Dioxygenase</keyword>
<reference evidence="3 4" key="1">
    <citation type="submission" date="2018-06" db="EMBL/GenBank/DDBJ databases">
        <authorList>
            <consortium name="Pathogen Informatics"/>
            <person name="Doyle S."/>
        </authorList>
    </citation>
    <scope>NUCLEOTIDE SEQUENCE [LARGE SCALE GENOMIC DNA]</scope>
    <source>
        <strain evidence="3 4">NCTC9117</strain>
    </source>
</reference>
<dbReference type="EMBL" id="UGDC01000003">
    <property type="protein sequence ID" value="STJ82250.1"/>
    <property type="molecule type" value="Genomic_DNA"/>
</dbReference>
<dbReference type="Pfam" id="PF02900">
    <property type="entry name" value="LigB"/>
    <property type="match status" value="1"/>
</dbReference>
<dbReference type="GO" id="GO:0008198">
    <property type="term" value="F:ferrous iron binding"/>
    <property type="evidence" value="ECO:0007669"/>
    <property type="project" value="InterPro"/>
</dbReference>
<keyword evidence="3" id="KW-0560">Oxidoreductase</keyword>
<dbReference type="Proteomes" id="UP000254785">
    <property type="component" value="Unassembled WGS sequence"/>
</dbReference>
<feature type="region of interest" description="Disordered" evidence="1">
    <location>
        <begin position="184"/>
        <end position="210"/>
    </location>
</feature>
<dbReference type="EC" id="1.13.11.16" evidence="3"/>
<sequence length="238" mass="25455">MHAYLHCLSHSPLVGYVDPAQEVLDEVNGVIASARERIAAFSPELVVLFAPDHYNGFFYDVMPPFCLGVGATAIGDFGSAAGELPVPVELAEACAHAVMKSGIDLAVSYCMQVDHGFAQPLEFLLGGLDKVPVLPVFINGVATPLPGFQRTRMLGEAIGRFTSTLNKRVPVPGFRWAFPSAAGARTGESRCPYARPSVGSGKDLPASERELRQQRVISAAEKFVEDQRTLASAQPDLG</sequence>
<evidence type="ECO:0000313" key="3">
    <source>
        <dbReference type="EMBL" id="STJ82250.1"/>
    </source>
</evidence>
<feature type="domain" description="Extradiol ring-cleavage dioxygenase class III enzyme subunit B" evidence="2">
    <location>
        <begin position="5"/>
        <end position="171"/>
    </location>
</feature>
<protein>
    <submittedName>
        <fullName evidence="3">2,3-dihydroxyphenylpropionate/2, 3-dihydroxicinnamic acid 1,2- dioxygenase</fullName>
        <ecNumber evidence="3">1.13.11.16</ecNumber>
    </submittedName>
</protein>
<dbReference type="GO" id="GO:0047070">
    <property type="term" value="F:3-carboxyethylcatechol 2,3-dioxygenase activity"/>
    <property type="evidence" value="ECO:0007669"/>
    <property type="project" value="UniProtKB-EC"/>
</dbReference>
<evidence type="ECO:0000259" key="2">
    <source>
        <dbReference type="Pfam" id="PF02900"/>
    </source>
</evidence>
<evidence type="ECO:0000256" key="1">
    <source>
        <dbReference type="SAM" id="MobiDB-lite"/>
    </source>
</evidence>